<keyword evidence="3" id="KW-1185">Reference proteome</keyword>
<dbReference type="Proteomes" id="UP001497516">
    <property type="component" value="Chromosome 3"/>
</dbReference>
<dbReference type="AlphaFoldDB" id="A0AAV2DW90"/>
<evidence type="ECO:0000313" key="2">
    <source>
        <dbReference type="EMBL" id="CAL1377817.1"/>
    </source>
</evidence>
<protein>
    <submittedName>
        <fullName evidence="2">Uncharacterized protein</fullName>
    </submittedName>
</protein>
<feature type="region of interest" description="Disordered" evidence="1">
    <location>
        <begin position="1"/>
        <end position="88"/>
    </location>
</feature>
<name>A0AAV2DW90_9ROSI</name>
<dbReference type="EMBL" id="OZ034816">
    <property type="protein sequence ID" value="CAL1377817.1"/>
    <property type="molecule type" value="Genomic_DNA"/>
</dbReference>
<accession>A0AAV2DW90</accession>
<sequence length="88" mass="9599">MTNLAPGAHHSSVGQQDSSSGIRRPPPVTSSPNSKGEKETQPPKKRAKPRFNNPLFGIASMEEDTLRRTKSRRTLQNNTPANQHGLVA</sequence>
<reference evidence="2 3" key="1">
    <citation type="submission" date="2024-04" db="EMBL/GenBank/DDBJ databases">
        <authorList>
            <person name="Fracassetti M."/>
        </authorList>
    </citation>
    <scope>NUCLEOTIDE SEQUENCE [LARGE SCALE GENOMIC DNA]</scope>
</reference>
<gene>
    <name evidence="2" type="ORF">LTRI10_LOCUS19440</name>
</gene>
<proteinExistence type="predicted"/>
<organism evidence="2 3">
    <name type="scientific">Linum trigynum</name>
    <dbReference type="NCBI Taxonomy" id="586398"/>
    <lineage>
        <taxon>Eukaryota</taxon>
        <taxon>Viridiplantae</taxon>
        <taxon>Streptophyta</taxon>
        <taxon>Embryophyta</taxon>
        <taxon>Tracheophyta</taxon>
        <taxon>Spermatophyta</taxon>
        <taxon>Magnoliopsida</taxon>
        <taxon>eudicotyledons</taxon>
        <taxon>Gunneridae</taxon>
        <taxon>Pentapetalae</taxon>
        <taxon>rosids</taxon>
        <taxon>fabids</taxon>
        <taxon>Malpighiales</taxon>
        <taxon>Linaceae</taxon>
        <taxon>Linum</taxon>
    </lineage>
</organism>
<feature type="compositionally biased region" description="Polar residues" evidence="1">
    <location>
        <begin position="12"/>
        <end position="21"/>
    </location>
</feature>
<evidence type="ECO:0000256" key="1">
    <source>
        <dbReference type="SAM" id="MobiDB-lite"/>
    </source>
</evidence>
<evidence type="ECO:0000313" key="3">
    <source>
        <dbReference type="Proteomes" id="UP001497516"/>
    </source>
</evidence>